<protein>
    <submittedName>
        <fullName evidence="1">Uncharacterized protein</fullName>
    </submittedName>
</protein>
<accession>A0ABR2ZN35</accession>
<comment type="caution">
    <text evidence="1">The sequence shown here is derived from an EMBL/GenBank/DDBJ whole genome shotgun (WGS) entry which is preliminary data.</text>
</comment>
<evidence type="ECO:0000313" key="2">
    <source>
        <dbReference type="Proteomes" id="UP001437256"/>
    </source>
</evidence>
<dbReference type="Proteomes" id="UP001437256">
    <property type="component" value="Unassembled WGS sequence"/>
</dbReference>
<proteinExistence type="predicted"/>
<dbReference type="EMBL" id="JBBXMP010000101">
    <property type="protein sequence ID" value="KAL0062587.1"/>
    <property type="molecule type" value="Genomic_DNA"/>
</dbReference>
<reference evidence="1 2" key="1">
    <citation type="submission" date="2024-05" db="EMBL/GenBank/DDBJ databases">
        <title>A draft genome resource for the thread blight pathogen Marasmius tenuissimus strain MS-2.</title>
        <authorList>
            <person name="Yulfo-Soto G.E."/>
            <person name="Baruah I.K."/>
            <person name="Amoako-Attah I."/>
            <person name="Bukari Y."/>
            <person name="Meinhardt L.W."/>
            <person name="Bailey B.A."/>
            <person name="Cohen S.P."/>
        </authorList>
    </citation>
    <scope>NUCLEOTIDE SEQUENCE [LARGE SCALE GENOMIC DNA]</scope>
    <source>
        <strain evidence="1 2">MS-2</strain>
    </source>
</reference>
<keyword evidence="2" id="KW-1185">Reference proteome</keyword>
<evidence type="ECO:0000313" key="1">
    <source>
        <dbReference type="EMBL" id="KAL0062587.1"/>
    </source>
</evidence>
<organism evidence="1 2">
    <name type="scientific">Marasmius tenuissimus</name>
    <dbReference type="NCBI Taxonomy" id="585030"/>
    <lineage>
        <taxon>Eukaryota</taxon>
        <taxon>Fungi</taxon>
        <taxon>Dikarya</taxon>
        <taxon>Basidiomycota</taxon>
        <taxon>Agaricomycotina</taxon>
        <taxon>Agaricomycetes</taxon>
        <taxon>Agaricomycetidae</taxon>
        <taxon>Agaricales</taxon>
        <taxon>Marasmiineae</taxon>
        <taxon>Marasmiaceae</taxon>
        <taxon>Marasmius</taxon>
    </lineage>
</organism>
<name>A0ABR2ZN35_9AGAR</name>
<sequence>MVFTRASRSDETVMRDMKTAADTQITFQVPEIPEEQPIEQQDFHLEMPPTPYLQYTPLFPASNSTSLSDMPTPDGTFSDSYSSITGPLTPTGIGLGLSGLTRKDGTPLDSFGLAGFSSSPWRASPQAESESLPSQKFLNEILYTFTQESDTSRDPVRRKVALTRNLSAPTASQPLPRPKAAAQQSENATSCAMIVVPSGPLPVSSFSFDIEVNYAFTQQLIRDSPDQEVQASFYDPFPDFPNTGPTYLVGGSVSTSNRTGEELGDLIAAWRGIDVPGDLVPFWHVNDSACSLPSE</sequence>
<gene>
    <name evidence="1" type="ORF">AAF712_010521</name>
</gene>